<dbReference type="GO" id="GO:0006487">
    <property type="term" value="P:protein N-linked glycosylation"/>
    <property type="evidence" value="ECO:0007669"/>
    <property type="project" value="TreeGrafter"/>
</dbReference>
<dbReference type="Proteomes" id="UP000093199">
    <property type="component" value="Unassembled WGS sequence"/>
</dbReference>
<keyword evidence="3" id="KW-1185">Reference proteome</keyword>
<gene>
    <name evidence="2" type="ORF">A6M13_12835</name>
</gene>
<dbReference type="InterPro" id="IPR029044">
    <property type="entry name" value="Nucleotide-diphossugar_trans"/>
</dbReference>
<sequence>MNQVVAVMPVFNPTPSFLEDFHPLYAQNFAHFIIINDGSAAKYSAVFETLQRLPNVVVLTHEKRLGKGAAVKTACSYLTRFLKNCQGVLFIGAYGQHKQEDVTRMLHVSRIYNDGIILGVRNFRARELPAFSRLGNSFVTMIFELRCRKRITDVQTGLRYIPMAHIPWIARIPSHDFDVDVYMLMEAVKQQIPIYEVTIGKALMKKNTFIQYDEAFRFRHMAKRIWRYRYMEE</sequence>
<dbReference type="PANTHER" id="PTHR10859">
    <property type="entry name" value="GLYCOSYL TRANSFERASE"/>
    <property type="match status" value="1"/>
</dbReference>
<comment type="caution">
    <text evidence="2">The sequence shown here is derived from an EMBL/GenBank/DDBJ whole genome shotgun (WGS) entry which is preliminary data.</text>
</comment>
<evidence type="ECO:0000313" key="2">
    <source>
        <dbReference type="EMBL" id="OCS86592.1"/>
    </source>
</evidence>
<dbReference type="AlphaFoldDB" id="A0A1C0YHB7"/>
<protein>
    <recommendedName>
        <fullName evidence="1">Glycosyltransferase 2-like domain-containing protein</fullName>
    </recommendedName>
</protein>
<evidence type="ECO:0000313" key="3">
    <source>
        <dbReference type="Proteomes" id="UP000093199"/>
    </source>
</evidence>
<feature type="domain" description="Glycosyltransferase 2-like" evidence="1">
    <location>
        <begin position="7"/>
        <end position="135"/>
    </location>
</feature>
<dbReference type="PANTHER" id="PTHR10859:SF91">
    <property type="entry name" value="DOLICHYL-PHOSPHATE BETA-GLUCOSYLTRANSFERASE"/>
    <property type="match status" value="1"/>
</dbReference>
<dbReference type="Pfam" id="PF00535">
    <property type="entry name" value="Glycos_transf_2"/>
    <property type="match status" value="1"/>
</dbReference>
<proteinExistence type="predicted"/>
<dbReference type="STRING" id="33978.A6M13_12835"/>
<evidence type="ECO:0000259" key="1">
    <source>
        <dbReference type="Pfam" id="PF00535"/>
    </source>
</evidence>
<name>A0A1C0YHB7_9BACL</name>
<organism evidence="2 3">
    <name type="scientific">Caryophanon tenue</name>
    <dbReference type="NCBI Taxonomy" id="33978"/>
    <lineage>
        <taxon>Bacteria</taxon>
        <taxon>Bacillati</taxon>
        <taxon>Bacillota</taxon>
        <taxon>Bacilli</taxon>
        <taxon>Bacillales</taxon>
        <taxon>Caryophanaceae</taxon>
        <taxon>Caryophanon</taxon>
    </lineage>
</organism>
<dbReference type="InterPro" id="IPR001173">
    <property type="entry name" value="Glyco_trans_2-like"/>
</dbReference>
<reference evidence="2 3" key="1">
    <citation type="submission" date="2016-07" db="EMBL/GenBank/DDBJ databases">
        <title>Caryophanon tenue genome sequencing.</title>
        <authorList>
            <person name="Verma A."/>
            <person name="Pal Y."/>
            <person name="Krishnamurthi S."/>
        </authorList>
    </citation>
    <scope>NUCLEOTIDE SEQUENCE [LARGE SCALE GENOMIC DNA]</scope>
    <source>
        <strain evidence="2 3">DSM 14152</strain>
    </source>
</reference>
<dbReference type="EMBL" id="MASJ01000010">
    <property type="protein sequence ID" value="OCS86592.1"/>
    <property type="molecule type" value="Genomic_DNA"/>
</dbReference>
<dbReference type="SUPFAM" id="SSF53448">
    <property type="entry name" value="Nucleotide-diphospho-sugar transferases"/>
    <property type="match status" value="1"/>
</dbReference>
<dbReference type="Gene3D" id="3.90.550.10">
    <property type="entry name" value="Spore Coat Polysaccharide Biosynthesis Protein SpsA, Chain A"/>
    <property type="match status" value="1"/>
</dbReference>
<dbReference type="RefSeq" id="WP_066544584.1">
    <property type="nucleotide sequence ID" value="NZ_MASJ01000010.1"/>
</dbReference>
<accession>A0A1C0YHB7</accession>